<dbReference type="InterPro" id="IPR001128">
    <property type="entry name" value="Cyt_P450"/>
</dbReference>
<keyword evidence="5" id="KW-0349">Heme</keyword>
<dbReference type="PRINTS" id="PR00465">
    <property type="entry name" value="EP450IV"/>
</dbReference>
<evidence type="ECO:0000256" key="5">
    <source>
        <dbReference type="RuleBase" id="RU000461"/>
    </source>
</evidence>
<evidence type="ECO:0000256" key="4">
    <source>
        <dbReference type="ARBA" id="ARBA00023004"/>
    </source>
</evidence>
<dbReference type="InterPro" id="IPR002403">
    <property type="entry name" value="Cyt_P450_E_grp-IV"/>
</dbReference>
<accession>A0ABS5ZES5</accession>
<dbReference type="InterPro" id="IPR050121">
    <property type="entry name" value="Cytochrome_P450_monoxygenase"/>
</dbReference>
<comment type="cofactor">
    <cofactor evidence="1">
        <name>heme</name>
        <dbReference type="ChEBI" id="CHEBI:30413"/>
    </cofactor>
</comment>
<dbReference type="PANTHER" id="PTHR24305:SF166">
    <property type="entry name" value="CYTOCHROME P450 12A4, MITOCHONDRIAL-RELATED"/>
    <property type="match status" value="1"/>
</dbReference>
<comment type="similarity">
    <text evidence="2 5">Belongs to the cytochrome P450 family.</text>
</comment>
<feature type="compositionally biased region" description="Low complexity" evidence="6">
    <location>
        <begin position="16"/>
        <end position="26"/>
    </location>
</feature>
<dbReference type="Proteomes" id="UP000690515">
    <property type="component" value="Unassembled WGS sequence"/>
</dbReference>
<evidence type="ECO:0000256" key="1">
    <source>
        <dbReference type="ARBA" id="ARBA00001971"/>
    </source>
</evidence>
<protein>
    <submittedName>
        <fullName evidence="7">Cytochrome P450</fullName>
    </submittedName>
</protein>
<keyword evidence="8" id="KW-1185">Reference proteome</keyword>
<feature type="compositionally biased region" description="Polar residues" evidence="6">
    <location>
        <begin position="1"/>
        <end position="15"/>
    </location>
</feature>
<dbReference type="PRINTS" id="PR00385">
    <property type="entry name" value="P450"/>
</dbReference>
<keyword evidence="3 5" id="KW-0479">Metal-binding</keyword>
<sequence length="492" mass="56021">MSHLPTSLKATTNVEQTSHSHQTTATTSNLHLIPGYRHTPLIGWRWQGLRMLNDPIGFFMKTYKAYGQISSWDNTDPKYIAIFGPTFHQALFTQSKQFIADAFRESQFPAGSPMERLSLGLLRINGEKHRQHRRLMQPAFKKNSIDQYLNSITSITQETLDTWSLNEVRRIDQDITCLITRISLKTMFGLEQNPLSKKLEHYIALLLKTAGSSTTLLFPVDIPGSTYRKMLQCAASIEAIIRNMIHQKCKASTQDYDILSALIAARDDQGIGFSEDELIGEAYTVLCHESSASAILWTLFLLDQHPEEYAQLLTELQTILNSKPPTIEDLSRLNYLDWVIKESLRLFPPAAFGIRYANEDAELNGYPINKDTTIFFSAYVSHRIPEVFNQPLRFNPQRWASLKPSPFEYIAFGAGEHNCMGRHFALLEVKLILILLLQRFRPSLITGSKVDRSMRISLVAKQGLTVRLEKPSRFLKAPKIKGNILESFEKNA</sequence>
<dbReference type="Pfam" id="PF00067">
    <property type="entry name" value="p450"/>
    <property type="match status" value="1"/>
</dbReference>
<keyword evidence="5" id="KW-0560">Oxidoreductase</keyword>
<name>A0ABS5ZES5_9GAMM</name>
<gene>
    <name evidence="7" type="ORF">KCG35_10360</name>
</gene>
<keyword evidence="4 5" id="KW-0408">Iron</keyword>
<dbReference type="InterPro" id="IPR017972">
    <property type="entry name" value="Cyt_P450_CS"/>
</dbReference>
<evidence type="ECO:0000256" key="2">
    <source>
        <dbReference type="ARBA" id="ARBA00010617"/>
    </source>
</evidence>
<dbReference type="EMBL" id="JAGSOY010000020">
    <property type="protein sequence ID" value="MBU2711462.1"/>
    <property type="molecule type" value="Genomic_DNA"/>
</dbReference>
<dbReference type="Gene3D" id="1.10.630.10">
    <property type="entry name" value="Cytochrome P450"/>
    <property type="match status" value="1"/>
</dbReference>
<organism evidence="7 8">
    <name type="scientific">Zooshikella harenae</name>
    <dbReference type="NCBI Taxonomy" id="2827238"/>
    <lineage>
        <taxon>Bacteria</taxon>
        <taxon>Pseudomonadati</taxon>
        <taxon>Pseudomonadota</taxon>
        <taxon>Gammaproteobacteria</taxon>
        <taxon>Oceanospirillales</taxon>
        <taxon>Zooshikellaceae</taxon>
        <taxon>Zooshikella</taxon>
    </lineage>
</organism>
<proteinExistence type="inferred from homology"/>
<evidence type="ECO:0000313" key="8">
    <source>
        <dbReference type="Proteomes" id="UP000690515"/>
    </source>
</evidence>
<dbReference type="SUPFAM" id="SSF48264">
    <property type="entry name" value="Cytochrome P450"/>
    <property type="match status" value="1"/>
</dbReference>
<reference evidence="7 8" key="1">
    <citation type="submission" date="2021-04" db="EMBL/GenBank/DDBJ databases">
        <authorList>
            <person name="Pira H."/>
            <person name="Risdian C."/>
            <person name="Wink J."/>
        </authorList>
    </citation>
    <scope>NUCLEOTIDE SEQUENCE [LARGE SCALE GENOMIC DNA]</scope>
    <source>
        <strain evidence="7 8">WH53</strain>
    </source>
</reference>
<evidence type="ECO:0000313" key="7">
    <source>
        <dbReference type="EMBL" id="MBU2711462.1"/>
    </source>
</evidence>
<dbReference type="RefSeq" id="WP_215819623.1">
    <property type="nucleotide sequence ID" value="NZ_JAGSOY010000020.1"/>
</dbReference>
<dbReference type="InterPro" id="IPR036396">
    <property type="entry name" value="Cyt_P450_sf"/>
</dbReference>
<dbReference type="PANTHER" id="PTHR24305">
    <property type="entry name" value="CYTOCHROME P450"/>
    <property type="match status" value="1"/>
</dbReference>
<comment type="caution">
    <text evidence="7">The sequence shown here is derived from an EMBL/GenBank/DDBJ whole genome shotgun (WGS) entry which is preliminary data.</text>
</comment>
<feature type="region of interest" description="Disordered" evidence="6">
    <location>
        <begin position="1"/>
        <end position="26"/>
    </location>
</feature>
<evidence type="ECO:0000256" key="3">
    <source>
        <dbReference type="ARBA" id="ARBA00022723"/>
    </source>
</evidence>
<keyword evidence="5" id="KW-0503">Monooxygenase</keyword>
<dbReference type="PROSITE" id="PS00086">
    <property type="entry name" value="CYTOCHROME_P450"/>
    <property type="match status" value="1"/>
</dbReference>
<evidence type="ECO:0000256" key="6">
    <source>
        <dbReference type="SAM" id="MobiDB-lite"/>
    </source>
</evidence>